<dbReference type="InterPro" id="IPR007627">
    <property type="entry name" value="RNA_pol_sigma70_r2"/>
</dbReference>
<dbReference type="GO" id="GO:0006352">
    <property type="term" value="P:DNA-templated transcription initiation"/>
    <property type="evidence" value="ECO:0007669"/>
    <property type="project" value="InterPro"/>
</dbReference>
<accession>A0A7X6HXX8</accession>
<feature type="compositionally biased region" description="Basic and acidic residues" evidence="5">
    <location>
        <begin position="213"/>
        <end position="231"/>
    </location>
</feature>
<feature type="region of interest" description="Disordered" evidence="5">
    <location>
        <begin position="208"/>
        <end position="328"/>
    </location>
</feature>
<feature type="domain" description="RNA polymerase sigma-70 region 2" evidence="6">
    <location>
        <begin position="26"/>
        <end position="94"/>
    </location>
</feature>
<feature type="compositionally biased region" description="Pro residues" evidence="5">
    <location>
        <begin position="275"/>
        <end position="290"/>
    </location>
</feature>
<dbReference type="AlphaFoldDB" id="A0A7X6HXX8"/>
<dbReference type="SUPFAM" id="SSF88946">
    <property type="entry name" value="Sigma2 domain of RNA polymerase sigma factors"/>
    <property type="match status" value="1"/>
</dbReference>
<evidence type="ECO:0000259" key="6">
    <source>
        <dbReference type="Pfam" id="PF04542"/>
    </source>
</evidence>
<evidence type="ECO:0000259" key="7">
    <source>
        <dbReference type="Pfam" id="PF08281"/>
    </source>
</evidence>
<dbReference type="InterPro" id="IPR013324">
    <property type="entry name" value="RNA_pol_sigma_r3/r4-like"/>
</dbReference>
<proteinExistence type="inferred from homology"/>
<reference evidence="8 9" key="1">
    <citation type="submission" date="2020-03" db="EMBL/GenBank/DDBJ databases">
        <title>Draft genome of Streptomyces sp. ventii, isolated from the Axial Seamount in the Pacific Ocean, and resequencing of the two type strains Streptomyces lonarensis strain NCL 716 and Streptomyces bohaiensis strain 11A07.</title>
        <authorList>
            <person name="Loughran R.M."/>
            <person name="Pfannmuller K.M."/>
            <person name="Wasson B.J."/>
            <person name="Deadmond M.C."/>
            <person name="Paddock B.E."/>
            <person name="Koyack M.J."/>
            <person name="Gallegos D.A."/>
            <person name="Mitchell E.A."/>
            <person name="Ushijima B."/>
            <person name="Saw J.H."/>
            <person name="Mcphail K.L."/>
            <person name="Videau P."/>
        </authorList>
    </citation>
    <scope>NUCLEOTIDE SEQUENCE [LARGE SCALE GENOMIC DNA]</scope>
    <source>
        <strain evidence="8 9">NCL716</strain>
    </source>
</reference>
<protein>
    <submittedName>
        <fullName evidence="8">RNA polymerase sigma factor</fullName>
    </submittedName>
</protein>
<evidence type="ECO:0000256" key="2">
    <source>
        <dbReference type="ARBA" id="ARBA00023015"/>
    </source>
</evidence>
<keyword evidence="2" id="KW-0805">Transcription regulation</keyword>
<dbReference type="Gene3D" id="1.10.10.10">
    <property type="entry name" value="Winged helix-like DNA-binding domain superfamily/Winged helix DNA-binding domain"/>
    <property type="match status" value="1"/>
</dbReference>
<keyword evidence="9" id="KW-1185">Reference proteome</keyword>
<evidence type="ECO:0000256" key="4">
    <source>
        <dbReference type="ARBA" id="ARBA00023163"/>
    </source>
</evidence>
<feature type="domain" description="RNA polymerase sigma factor 70 region 4 type 2" evidence="7">
    <location>
        <begin position="129"/>
        <end position="176"/>
    </location>
</feature>
<keyword evidence="4" id="KW-0804">Transcription</keyword>
<dbReference type="PANTHER" id="PTHR43133:SF66">
    <property type="entry name" value="ECF RNA POLYMERASE SIGMA FACTOR SIGK"/>
    <property type="match status" value="1"/>
</dbReference>
<dbReference type="GO" id="GO:0016987">
    <property type="term" value="F:sigma factor activity"/>
    <property type="evidence" value="ECO:0007669"/>
    <property type="project" value="UniProtKB-KW"/>
</dbReference>
<dbReference type="NCBIfam" id="TIGR02937">
    <property type="entry name" value="sigma70-ECF"/>
    <property type="match status" value="1"/>
</dbReference>
<keyword evidence="3" id="KW-0731">Sigma factor</keyword>
<dbReference type="Proteomes" id="UP000578686">
    <property type="component" value="Unassembled WGS sequence"/>
</dbReference>
<organism evidence="8 9">
    <name type="scientific">Streptomyces lonarensis</name>
    <dbReference type="NCBI Taxonomy" id="700599"/>
    <lineage>
        <taxon>Bacteria</taxon>
        <taxon>Bacillati</taxon>
        <taxon>Actinomycetota</taxon>
        <taxon>Actinomycetes</taxon>
        <taxon>Kitasatosporales</taxon>
        <taxon>Streptomycetaceae</taxon>
        <taxon>Streptomyces</taxon>
    </lineage>
</organism>
<comment type="caution">
    <text evidence="8">The sequence shown here is derived from an EMBL/GenBank/DDBJ whole genome shotgun (WGS) entry which is preliminary data.</text>
</comment>
<dbReference type="PANTHER" id="PTHR43133">
    <property type="entry name" value="RNA POLYMERASE ECF-TYPE SIGMA FACTO"/>
    <property type="match status" value="1"/>
</dbReference>
<dbReference type="InterPro" id="IPR013325">
    <property type="entry name" value="RNA_pol_sigma_r2"/>
</dbReference>
<dbReference type="SUPFAM" id="SSF88659">
    <property type="entry name" value="Sigma3 and sigma4 domains of RNA polymerase sigma factors"/>
    <property type="match status" value="1"/>
</dbReference>
<dbReference type="Gene3D" id="1.10.1740.10">
    <property type="match status" value="1"/>
</dbReference>
<evidence type="ECO:0000313" key="8">
    <source>
        <dbReference type="EMBL" id="NJQ05041.1"/>
    </source>
</evidence>
<dbReference type="InterPro" id="IPR014284">
    <property type="entry name" value="RNA_pol_sigma-70_dom"/>
</dbReference>
<gene>
    <name evidence="8" type="ORF">HCN56_05475</name>
</gene>
<dbReference type="InterPro" id="IPR013249">
    <property type="entry name" value="RNA_pol_sigma70_r4_t2"/>
</dbReference>
<name>A0A7X6HXX8_9ACTN</name>
<evidence type="ECO:0000256" key="1">
    <source>
        <dbReference type="ARBA" id="ARBA00010641"/>
    </source>
</evidence>
<comment type="similarity">
    <text evidence="1">Belongs to the sigma-70 factor family. ECF subfamily.</text>
</comment>
<sequence length="328" mass="35291">MLGEDEELTAALCAARTGDDAAFRTLFRALHPRLLGYVRTIVADPDAEDVAAETWLHIARDLHRFDGDADRFRGWTTRIARNRALDHLRSRARRPADPLDETALGEMPSRADTAEEAIAALGTTDTFALVGRLPREQAEAVVLRTVLGLDTARAAGVLGRRPGAVRTAAHRGLRRLAELLDARHPVPGAGPVAAGAVAAPVRRVAEYIQPTGERNRAPGERSHPHGERSHEPVAVAEQRRRAPRASPVEHLIGPVPAGYRTAPAYAPHPTDHPGHAPPSHPARPPHPPLPEQRRPPAAESGTRGHAARTEPSHGPTGESRPENTTCPS</sequence>
<dbReference type="GO" id="GO:0003677">
    <property type="term" value="F:DNA binding"/>
    <property type="evidence" value="ECO:0007669"/>
    <property type="project" value="InterPro"/>
</dbReference>
<dbReference type="InterPro" id="IPR039425">
    <property type="entry name" value="RNA_pol_sigma-70-like"/>
</dbReference>
<evidence type="ECO:0000256" key="3">
    <source>
        <dbReference type="ARBA" id="ARBA00023082"/>
    </source>
</evidence>
<dbReference type="InterPro" id="IPR036388">
    <property type="entry name" value="WH-like_DNA-bd_sf"/>
</dbReference>
<dbReference type="Pfam" id="PF04542">
    <property type="entry name" value="Sigma70_r2"/>
    <property type="match status" value="1"/>
</dbReference>
<evidence type="ECO:0000313" key="9">
    <source>
        <dbReference type="Proteomes" id="UP000578686"/>
    </source>
</evidence>
<dbReference type="EMBL" id="JAAVJD010000024">
    <property type="protein sequence ID" value="NJQ05041.1"/>
    <property type="molecule type" value="Genomic_DNA"/>
</dbReference>
<dbReference type="Pfam" id="PF08281">
    <property type="entry name" value="Sigma70_r4_2"/>
    <property type="match status" value="1"/>
</dbReference>
<evidence type="ECO:0000256" key="5">
    <source>
        <dbReference type="SAM" id="MobiDB-lite"/>
    </source>
</evidence>